<sequence length="170" mass="18134">MKHSPSAWLDRAIDLLGGVGSVATVLLVGVTFVTVIWRYVLGQPIYGIDDVAKMALVVTVACSMAYGARRHAHVQVDILEKLGGRKVTRFTDVVARLIGIATLAFTAKAVAVKGSCGMLCGNTSADLGIPHMPFYMLLALGFALYALVLVLELVAGLAAWSEPRDPHEEN</sequence>
<name>A0A162PEF2_9BURK</name>
<comment type="subcellular location">
    <subcellularLocation>
        <location evidence="1 9">Cell inner membrane</location>
        <topology evidence="1 9">Multi-pass membrane protein</topology>
    </subcellularLocation>
</comment>
<dbReference type="AlphaFoldDB" id="A0A162PEF2"/>
<proteinExistence type="inferred from homology"/>
<keyword evidence="6 9" id="KW-1133">Transmembrane helix</keyword>
<dbReference type="Pfam" id="PF04290">
    <property type="entry name" value="DctQ"/>
    <property type="match status" value="1"/>
</dbReference>
<keyword evidence="4 9" id="KW-0997">Cell inner membrane</keyword>
<dbReference type="STRING" id="1763535.LPB072_14065"/>
<dbReference type="GO" id="GO:0015740">
    <property type="term" value="P:C4-dicarboxylate transport"/>
    <property type="evidence" value="ECO:0007669"/>
    <property type="project" value="TreeGrafter"/>
</dbReference>
<evidence type="ECO:0000256" key="1">
    <source>
        <dbReference type="ARBA" id="ARBA00004429"/>
    </source>
</evidence>
<dbReference type="InterPro" id="IPR007387">
    <property type="entry name" value="TRAP_DctQ"/>
</dbReference>
<dbReference type="RefSeq" id="WP_066084665.1">
    <property type="nucleotide sequence ID" value="NZ_CP017476.1"/>
</dbReference>
<comment type="subunit">
    <text evidence="9">The complex comprises the extracytoplasmic solute receptor protein and the two transmembrane proteins.</text>
</comment>
<dbReference type="Proteomes" id="UP000185657">
    <property type="component" value="Unassembled WGS sequence"/>
</dbReference>
<evidence type="ECO:0000256" key="4">
    <source>
        <dbReference type="ARBA" id="ARBA00022519"/>
    </source>
</evidence>
<keyword evidence="2 9" id="KW-0813">Transport</keyword>
<keyword evidence="3" id="KW-1003">Cell membrane</keyword>
<feature type="domain" description="Tripartite ATP-independent periplasmic transporters DctQ component" evidence="10">
    <location>
        <begin position="27"/>
        <end position="157"/>
    </location>
</feature>
<keyword evidence="7 9" id="KW-0472">Membrane</keyword>
<comment type="caution">
    <text evidence="9">Lacks conserved residue(s) required for the propagation of feature annotation.</text>
</comment>
<evidence type="ECO:0000313" key="11">
    <source>
        <dbReference type="EMBL" id="AOW13798.1"/>
    </source>
</evidence>
<evidence type="ECO:0000313" key="12">
    <source>
        <dbReference type="EMBL" id="OAD44237.1"/>
    </source>
</evidence>
<evidence type="ECO:0000256" key="3">
    <source>
        <dbReference type="ARBA" id="ARBA00022475"/>
    </source>
</evidence>
<dbReference type="EMBL" id="LVWD01000001">
    <property type="protein sequence ID" value="OAD44237.1"/>
    <property type="molecule type" value="Genomic_DNA"/>
</dbReference>
<organism evidence="11 14">
    <name type="scientific">Hydrogenophaga crassostreae</name>
    <dbReference type="NCBI Taxonomy" id="1763535"/>
    <lineage>
        <taxon>Bacteria</taxon>
        <taxon>Pseudomonadati</taxon>
        <taxon>Pseudomonadota</taxon>
        <taxon>Betaproteobacteria</taxon>
        <taxon>Burkholderiales</taxon>
        <taxon>Comamonadaceae</taxon>
        <taxon>Hydrogenophaga</taxon>
    </lineage>
</organism>
<evidence type="ECO:0000313" key="13">
    <source>
        <dbReference type="Proteomes" id="UP000185657"/>
    </source>
</evidence>
<comment type="function">
    <text evidence="9">Part of the tripartite ATP-independent periplasmic (TRAP) transport system.</text>
</comment>
<evidence type="ECO:0000256" key="7">
    <source>
        <dbReference type="ARBA" id="ARBA00023136"/>
    </source>
</evidence>
<dbReference type="KEGG" id="hyl:LPB072_14065"/>
<evidence type="ECO:0000256" key="8">
    <source>
        <dbReference type="ARBA" id="ARBA00038436"/>
    </source>
</evidence>
<dbReference type="InterPro" id="IPR055348">
    <property type="entry name" value="DctQ"/>
</dbReference>
<feature type="transmembrane region" description="Helical" evidence="9">
    <location>
        <begin position="132"/>
        <end position="160"/>
    </location>
</feature>
<evidence type="ECO:0000256" key="6">
    <source>
        <dbReference type="ARBA" id="ARBA00022989"/>
    </source>
</evidence>
<gene>
    <name evidence="11" type="ORF">LPB072_14065</name>
    <name evidence="12" type="ORF">LPB72_01755</name>
</gene>
<dbReference type="Proteomes" id="UP000185680">
    <property type="component" value="Chromosome"/>
</dbReference>
<dbReference type="GO" id="GO:0022857">
    <property type="term" value="F:transmembrane transporter activity"/>
    <property type="evidence" value="ECO:0007669"/>
    <property type="project" value="UniProtKB-UniRule"/>
</dbReference>
<dbReference type="PANTHER" id="PTHR35011:SF10">
    <property type="entry name" value="TRAP TRANSPORTER SMALL PERMEASE PROTEIN"/>
    <property type="match status" value="1"/>
</dbReference>
<evidence type="ECO:0000256" key="2">
    <source>
        <dbReference type="ARBA" id="ARBA00022448"/>
    </source>
</evidence>
<evidence type="ECO:0000256" key="5">
    <source>
        <dbReference type="ARBA" id="ARBA00022692"/>
    </source>
</evidence>
<reference evidence="11 14" key="2">
    <citation type="submission" date="2016-10" db="EMBL/GenBank/DDBJ databases">
        <title>Hydorgenophaga sp. LPB0072 isolated from gastropod.</title>
        <authorList>
            <person name="Kim E."/>
            <person name="Yi H."/>
        </authorList>
    </citation>
    <scope>NUCLEOTIDE SEQUENCE [LARGE SCALE GENOMIC DNA]</scope>
    <source>
        <strain evidence="11 14">LPB0072</strain>
    </source>
</reference>
<dbReference type="PANTHER" id="PTHR35011">
    <property type="entry name" value="2,3-DIKETO-L-GULONATE TRAP TRANSPORTER SMALL PERMEASE PROTEIN YIAM"/>
    <property type="match status" value="1"/>
</dbReference>
<dbReference type="EMBL" id="CP017476">
    <property type="protein sequence ID" value="AOW13798.1"/>
    <property type="molecule type" value="Genomic_DNA"/>
</dbReference>
<accession>A0A162PEF2</accession>
<evidence type="ECO:0000313" key="14">
    <source>
        <dbReference type="Proteomes" id="UP000185680"/>
    </source>
</evidence>
<feature type="transmembrane region" description="Helical" evidence="9">
    <location>
        <begin position="12"/>
        <end position="39"/>
    </location>
</feature>
<reference evidence="12 13" key="1">
    <citation type="submission" date="2016-02" db="EMBL/GenBank/DDBJ databases">
        <title>Draft genome sequence of Hydrogenophaga sp. LPB0072.</title>
        <authorList>
            <person name="Shin S.-K."/>
            <person name="Yi H."/>
        </authorList>
    </citation>
    <scope>NUCLEOTIDE SEQUENCE [LARGE SCALE GENOMIC DNA]</scope>
    <source>
        <strain evidence="12 13">LPB0072</strain>
    </source>
</reference>
<dbReference type="GO" id="GO:0005886">
    <property type="term" value="C:plasma membrane"/>
    <property type="evidence" value="ECO:0007669"/>
    <property type="project" value="UniProtKB-SubCell"/>
</dbReference>
<protein>
    <recommendedName>
        <fullName evidence="9">TRAP transporter small permease protein</fullName>
    </recommendedName>
</protein>
<feature type="transmembrane region" description="Helical" evidence="9">
    <location>
        <begin position="90"/>
        <end position="112"/>
    </location>
</feature>
<evidence type="ECO:0000259" key="10">
    <source>
        <dbReference type="Pfam" id="PF04290"/>
    </source>
</evidence>
<keyword evidence="13" id="KW-1185">Reference proteome</keyword>
<dbReference type="OrthoDB" id="7868044at2"/>
<evidence type="ECO:0000256" key="9">
    <source>
        <dbReference type="RuleBase" id="RU369079"/>
    </source>
</evidence>
<comment type="similarity">
    <text evidence="8 9">Belongs to the TRAP transporter small permease family.</text>
</comment>
<keyword evidence="5 9" id="KW-0812">Transmembrane</keyword>